<comment type="caution">
    <text evidence="2">The sequence shown here is derived from an EMBL/GenBank/DDBJ whole genome shotgun (WGS) entry which is preliminary data.</text>
</comment>
<proteinExistence type="predicted"/>
<feature type="signal peptide" evidence="1">
    <location>
        <begin position="1"/>
        <end position="19"/>
    </location>
</feature>
<gene>
    <name evidence="2" type="ORF">IAB12_04770</name>
</gene>
<evidence type="ECO:0008006" key="4">
    <source>
        <dbReference type="Google" id="ProtNLM"/>
    </source>
</evidence>
<protein>
    <recommendedName>
        <fullName evidence="4">Outer membrane protein beta-barrel domain-containing protein</fullName>
    </recommendedName>
</protein>
<evidence type="ECO:0000313" key="3">
    <source>
        <dbReference type="Proteomes" id="UP000823936"/>
    </source>
</evidence>
<sequence>MKKLFILILLVFSSVISLSAVTMTSVGADVAYSTISGNVEMGIFTKTTAGGSISGGKSSLGLATRSDITFSLPKAEYLSVGAIVGIGGDYWINDRSAINFTLGPSVFISSRIKDDDNYPIGVGGGVDLSYSFYFDDWKSMAVETGMVNYFIASIYESRDTEFNYYGSFYFSMIFRFGDSSPAYLPYYYY</sequence>
<organism evidence="2 3">
    <name type="scientific">Candidatus Ornithospirochaeta avicola</name>
    <dbReference type="NCBI Taxonomy" id="2840896"/>
    <lineage>
        <taxon>Bacteria</taxon>
        <taxon>Pseudomonadati</taxon>
        <taxon>Spirochaetota</taxon>
        <taxon>Spirochaetia</taxon>
        <taxon>Spirochaetales</taxon>
        <taxon>Spirochaetaceae</taxon>
        <taxon>Spirochaetaceae incertae sedis</taxon>
        <taxon>Candidatus Ornithospirochaeta</taxon>
    </lineage>
</organism>
<accession>A0A9D1PUE6</accession>
<reference evidence="2" key="2">
    <citation type="submission" date="2021-04" db="EMBL/GenBank/DDBJ databases">
        <authorList>
            <person name="Gilroy R."/>
        </authorList>
    </citation>
    <scope>NUCLEOTIDE SEQUENCE</scope>
    <source>
        <strain evidence="2">Gambia11-129</strain>
    </source>
</reference>
<reference evidence="2" key="1">
    <citation type="journal article" date="2021" name="PeerJ">
        <title>Extensive microbial diversity within the chicken gut microbiome revealed by metagenomics and culture.</title>
        <authorList>
            <person name="Gilroy R."/>
            <person name="Ravi A."/>
            <person name="Getino M."/>
            <person name="Pursley I."/>
            <person name="Horton D.L."/>
            <person name="Alikhan N.F."/>
            <person name="Baker D."/>
            <person name="Gharbi K."/>
            <person name="Hall N."/>
            <person name="Watson M."/>
            <person name="Adriaenssens E.M."/>
            <person name="Foster-Nyarko E."/>
            <person name="Jarju S."/>
            <person name="Secka A."/>
            <person name="Antonio M."/>
            <person name="Oren A."/>
            <person name="Chaudhuri R.R."/>
            <person name="La Ragione R."/>
            <person name="Hildebrand F."/>
            <person name="Pallen M.J."/>
        </authorList>
    </citation>
    <scope>NUCLEOTIDE SEQUENCE</scope>
    <source>
        <strain evidence="2">Gambia11-129</strain>
    </source>
</reference>
<evidence type="ECO:0000313" key="2">
    <source>
        <dbReference type="EMBL" id="HIV99069.1"/>
    </source>
</evidence>
<dbReference type="AlphaFoldDB" id="A0A9D1PUE6"/>
<evidence type="ECO:0000256" key="1">
    <source>
        <dbReference type="SAM" id="SignalP"/>
    </source>
</evidence>
<keyword evidence="1" id="KW-0732">Signal</keyword>
<name>A0A9D1PUE6_9SPIO</name>
<dbReference type="Proteomes" id="UP000823936">
    <property type="component" value="Unassembled WGS sequence"/>
</dbReference>
<feature type="chain" id="PRO_5038474820" description="Outer membrane protein beta-barrel domain-containing protein" evidence="1">
    <location>
        <begin position="20"/>
        <end position="189"/>
    </location>
</feature>
<dbReference type="EMBL" id="DXHU01000019">
    <property type="protein sequence ID" value="HIV99069.1"/>
    <property type="molecule type" value="Genomic_DNA"/>
</dbReference>